<organism evidence="1 2">
    <name type="scientific">Penicillium atrosanguineum</name>
    <dbReference type="NCBI Taxonomy" id="1132637"/>
    <lineage>
        <taxon>Eukaryota</taxon>
        <taxon>Fungi</taxon>
        <taxon>Dikarya</taxon>
        <taxon>Ascomycota</taxon>
        <taxon>Pezizomycotina</taxon>
        <taxon>Eurotiomycetes</taxon>
        <taxon>Eurotiomycetidae</taxon>
        <taxon>Eurotiales</taxon>
        <taxon>Aspergillaceae</taxon>
        <taxon>Penicillium</taxon>
    </lineage>
</organism>
<keyword evidence="2" id="KW-1185">Reference proteome</keyword>
<dbReference type="CDD" id="cd04301">
    <property type="entry name" value="NAT_SF"/>
    <property type="match status" value="1"/>
</dbReference>
<name>A0A9W9U7M8_9EURO</name>
<dbReference type="Gene3D" id="3.40.630.30">
    <property type="match status" value="1"/>
</dbReference>
<dbReference type="Pfam" id="PF00583">
    <property type="entry name" value="Acetyltransf_1"/>
    <property type="match status" value="1"/>
</dbReference>
<dbReference type="PANTHER" id="PTHR42791">
    <property type="entry name" value="GNAT FAMILY ACETYLTRANSFERASE"/>
    <property type="match status" value="1"/>
</dbReference>
<reference evidence="1" key="1">
    <citation type="submission" date="2022-12" db="EMBL/GenBank/DDBJ databases">
        <authorList>
            <person name="Petersen C."/>
        </authorList>
    </citation>
    <scope>NUCLEOTIDE SEQUENCE</scope>
    <source>
        <strain evidence="1">IBT 21472</strain>
    </source>
</reference>
<gene>
    <name evidence="1" type="ORF">N7476_004012</name>
</gene>
<dbReference type="InterPro" id="IPR016181">
    <property type="entry name" value="Acyl_CoA_acyltransferase"/>
</dbReference>
<dbReference type="AlphaFoldDB" id="A0A9W9U7M8"/>
<evidence type="ECO:0000313" key="1">
    <source>
        <dbReference type="EMBL" id="KAJ5321010.1"/>
    </source>
</evidence>
<sequence>MSFEKHKNDPRLSVELIDRPEDIIQAFDCVCEAFGRQAQDGIFLAMNPGWETPHGKELRAANMVARWRTTTKDKDGNLNTSFLKATIPGSEQESERIIVGFAIWVQASSVQGYGDLPVEDLRKGMDLEALYPGNEREQRYLCQVMASLHRRRIEVIKEKATAVPPMVMALDMCAVDPSYQRKGVARELVQWGLDEARRRGDLEAVTEASSMGRHVYEKMGFQAEGPNIEYFVDEEFKSRRRPPNIFMRTHGNLV</sequence>
<proteinExistence type="predicted"/>
<dbReference type="GO" id="GO:0016747">
    <property type="term" value="F:acyltransferase activity, transferring groups other than amino-acyl groups"/>
    <property type="evidence" value="ECO:0007669"/>
    <property type="project" value="InterPro"/>
</dbReference>
<accession>A0A9W9U7M8</accession>
<evidence type="ECO:0000313" key="2">
    <source>
        <dbReference type="Proteomes" id="UP001147746"/>
    </source>
</evidence>
<dbReference type="InterPro" id="IPR000182">
    <property type="entry name" value="GNAT_dom"/>
</dbReference>
<dbReference type="OrthoDB" id="2832510at2759"/>
<dbReference type="PROSITE" id="PS51186">
    <property type="entry name" value="GNAT"/>
    <property type="match status" value="1"/>
</dbReference>
<dbReference type="InterPro" id="IPR052523">
    <property type="entry name" value="Trichothecene_AcTrans"/>
</dbReference>
<dbReference type="PANTHER" id="PTHR42791:SF14">
    <property type="entry name" value="N-ACETYLTRANSFERASE DOMAIN-CONTAINING PROTEIN"/>
    <property type="match status" value="1"/>
</dbReference>
<dbReference type="SUPFAM" id="SSF55729">
    <property type="entry name" value="Acyl-CoA N-acyltransferases (Nat)"/>
    <property type="match status" value="1"/>
</dbReference>
<protein>
    <submittedName>
        <fullName evidence="1">Uncharacterized protein</fullName>
    </submittedName>
</protein>
<reference evidence="1" key="2">
    <citation type="journal article" date="2023" name="IMA Fungus">
        <title>Comparative genomic study of the Penicillium genus elucidates a diverse pangenome and 15 lateral gene transfer events.</title>
        <authorList>
            <person name="Petersen C."/>
            <person name="Sorensen T."/>
            <person name="Nielsen M.R."/>
            <person name="Sondergaard T.E."/>
            <person name="Sorensen J.L."/>
            <person name="Fitzpatrick D.A."/>
            <person name="Frisvad J.C."/>
            <person name="Nielsen K.L."/>
        </authorList>
    </citation>
    <scope>NUCLEOTIDE SEQUENCE</scope>
    <source>
        <strain evidence="1">IBT 21472</strain>
    </source>
</reference>
<dbReference type="Proteomes" id="UP001147746">
    <property type="component" value="Unassembled WGS sequence"/>
</dbReference>
<dbReference type="EMBL" id="JAPZBO010000003">
    <property type="protein sequence ID" value="KAJ5321010.1"/>
    <property type="molecule type" value="Genomic_DNA"/>
</dbReference>
<comment type="caution">
    <text evidence="1">The sequence shown here is derived from an EMBL/GenBank/DDBJ whole genome shotgun (WGS) entry which is preliminary data.</text>
</comment>